<dbReference type="EMBL" id="JANFYS010000407">
    <property type="protein sequence ID" value="MCQ4772115.1"/>
    <property type="molecule type" value="Genomic_DNA"/>
</dbReference>
<comment type="cofactor">
    <cofactor evidence="1">
        <name>Zn(2+)</name>
        <dbReference type="ChEBI" id="CHEBI:29105"/>
    </cofactor>
</comment>
<dbReference type="EC" id="4.1.2.13" evidence="2"/>
<proteinExistence type="predicted"/>
<reference evidence="2" key="1">
    <citation type="submission" date="2022-06" db="EMBL/GenBank/DDBJ databases">
        <title>Isolation of gut microbiota from human fecal samples.</title>
        <authorList>
            <person name="Pamer E.G."/>
            <person name="Barat B."/>
            <person name="Waligurski E."/>
            <person name="Medina S."/>
            <person name="Paddock L."/>
            <person name="Mostad J."/>
        </authorList>
    </citation>
    <scope>NUCLEOTIDE SEQUENCE</scope>
    <source>
        <strain evidence="2">DFI.9.91</strain>
    </source>
</reference>
<dbReference type="GO" id="GO:0008270">
    <property type="term" value="F:zinc ion binding"/>
    <property type="evidence" value="ECO:0007669"/>
    <property type="project" value="InterPro"/>
</dbReference>
<name>A0AAW5JY27_9FIRM</name>
<dbReference type="RefSeq" id="WP_256305064.1">
    <property type="nucleotide sequence ID" value="NZ_JANFYS010000407.1"/>
</dbReference>
<dbReference type="AlphaFoldDB" id="A0AAW5JY27"/>
<gene>
    <name evidence="2" type="ORF">NE579_17130</name>
</gene>
<dbReference type="InterPro" id="IPR000771">
    <property type="entry name" value="FBA_II"/>
</dbReference>
<dbReference type="SUPFAM" id="SSF51569">
    <property type="entry name" value="Aldolase"/>
    <property type="match status" value="1"/>
</dbReference>
<feature type="non-terminal residue" evidence="2">
    <location>
        <position position="1"/>
    </location>
</feature>
<dbReference type="GO" id="GO:0004332">
    <property type="term" value="F:fructose-bisphosphate aldolase activity"/>
    <property type="evidence" value="ECO:0007669"/>
    <property type="project" value="UniProtKB-EC"/>
</dbReference>
<protein>
    <submittedName>
        <fullName evidence="2">Class II fructose-bisphosphate aldolase</fullName>
        <ecNumber evidence="2">4.1.2.13</ecNumber>
    </submittedName>
</protein>
<evidence type="ECO:0000313" key="2">
    <source>
        <dbReference type="EMBL" id="MCQ4772115.1"/>
    </source>
</evidence>
<evidence type="ECO:0000313" key="3">
    <source>
        <dbReference type="Proteomes" id="UP001204562"/>
    </source>
</evidence>
<sequence>LANDMKSFRAIVKTATGPVFFSWVFGFGSHVSIKAPEDVKGEYARLVFEMVFHGSSGVPGEDVQHAIKLGICKVNFEIKSEQQPGR</sequence>
<keyword evidence="2" id="KW-0456">Lyase</keyword>
<dbReference type="Proteomes" id="UP001204562">
    <property type="component" value="Unassembled WGS sequence"/>
</dbReference>
<accession>A0AAW5JY27</accession>
<organism evidence="2 3">
    <name type="scientific">Intestinimonas massiliensis</name>
    <name type="common">ex Afouda et al. 2020</name>
    <dbReference type="NCBI Taxonomy" id="1673721"/>
    <lineage>
        <taxon>Bacteria</taxon>
        <taxon>Bacillati</taxon>
        <taxon>Bacillota</taxon>
        <taxon>Clostridia</taxon>
        <taxon>Eubacteriales</taxon>
        <taxon>Intestinimonas</taxon>
    </lineage>
</organism>
<dbReference type="Gene3D" id="3.20.20.70">
    <property type="entry name" value="Aldolase class I"/>
    <property type="match status" value="1"/>
</dbReference>
<dbReference type="InterPro" id="IPR013785">
    <property type="entry name" value="Aldolase_TIM"/>
</dbReference>
<dbReference type="Pfam" id="PF01116">
    <property type="entry name" value="F_bP_aldolase"/>
    <property type="match status" value="1"/>
</dbReference>
<comment type="caution">
    <text evidence="2">The sequence shown here is derived from an EMBL/GenBank/DDBJ whole genome shotgun (WGS) entry which is preliminary data.</text>
</comment>
<evidence type="ECO:0000256" key="1">
    <source>
        <dbReference type="ARBA" id="ARBA00001947"/>
    </source>
</evidence>
<dbReference type="GO" id="GO:0005975">
    <property type="term" value="P:carbohydrate metabolic process"/>
    <property type="evidence" value="ECO:0007669"/>
    <property type="project" value="InterPro"/>
</dbReference>